<protein>
    <submittedName>
        <fullName evidence="2">Uncharacterized protein</fullName>
    </submittedName>
</protein>
<evidence type="ECO:0000256" key="1">
    <source>
        <dbReference type="SAM" id="MobiDB-lite"/>
    </source>
</evidence>
<dbReference type="InterPro" id="IPR003903">
    <property type="entry name" value="UIM_dom"/>
</dbReference>
<reference evidence="2" key="2">
    <citation type="submission" date="2021-10" db="EMBL/GenBank/DDBJ databases">
        <title>Phylogenomics reveals ancestral predisposition of the termite-cultivated fungus Termitomyces towards a domesticated lifestyle.</title>
        <authorList>
            <person name="Auxier B."/>
            <person name="Grum-Grzhimaylo A."/>
            <person name="Cardenas M.E."/>
            <person name="Lodge J.D."/>
            <person name="Laessoe T."/>
            <person name="Pedersen O."/>
            <person name="Smith M.E."/>
            <person name="Kuyper T.W."/>
            <person name="Franco-Molano E.A."/>
            <person name="Baroni T.J."/>
            <person name="Aanen D.K."/>
        </authorList>
    </citation>
    <scope>NUCLEOTIDE SEQUENCE</scope>
    <source>
        <strain evidence="2">D49</strain>
    </source>
</reference>
<proteinExistence type="predicted"/>
<dbReference type="SMART" id="SM00726">
    <property type="entry name" value="UIM"/>
    <property type="match status" value="2"/>
</dbReference>
<keyword evidence="3" id="KW-1185">Reference proteome</keyword>
<feature type="compositionally biased region" description="Pro residues" evidence="1">
    <location>
        <begin position="14"/>
        <end position="26"/>
    </location>
</feature>
<feature type="compositionally biased region" description="Polar residues" evidence="1">
    <location>
        <begin position="470"/>
        <end position="490"/>
    </location>
</feature>
<feature type="compositionally biased region" description="Pro residues" evidence="1">
    <location>
        <begin position="77"/>
        <end position="86"/>
    </location>
</feature>
<feature type="region of interest" description="Disordered" evidence="1">
    <location>
        <begin position="265"/>
        <end position="389"/>
    </location>
</feature>
<accession>A0A9P7GMW9</accession>
<feature type="compositionally biased region" description="Low complexity" evidence="1">
    <location>
        <begin position="27"/>
        <end position="41"/>
    </location>
</feature>
<sequence>MTSVCPRAPTGPSQLPPPRPPLPPAFSDPHPVSLRPRSLTSLPPPVPPKPFAAPALPPKPRQGDYNPHNGLYTVPEPAVPGPPNPPDDQGEIAMALALSASVTQEAQQTRQTLVSQEEEDLARAMEASLLESRNPILPTAFVNPSSYLATQNLIPKTVNNIRDHEDMVPGIGKPSEVSHSDHLPHYYHGDSYAAGEGNVSQSVSTLVQSSPQTRHSPLSGRPTQILEAYTSGPNIASTSNGDNSTTSTRIYTIGQGGRNAFTSMASETQRPQYSKDPPSIFTNSEQLPQYPLGNRTPPRKDSRADDQSIPQLLATRENSRPAPAASEPFTQNLEVNTGPPKYSRLSTASHQVADAESRPSSHTQHHVSAPMRPSEVFTSTSPHSSYAALHPPRYSSSALAPAHSTDFAPEGMDVVAAHATTTLPTPAYHADGMNLESGHNLIPATKSPSAVVSDAPQSSSGSLKSSQTSNPLPSNTQVFTPPTQRLQAGSLSPPGRLSRISSMASISDQYHNDDRPGQGSSTAMSFVEQELFNGVCK</sequence>
<dbReference type="EMBL" id="JABCKI010000080">
    <property type="protein sequence ID" value="KAG5653033.1"/>
    <property type="molecule type" value="Genomic_DNA"/>
</dbReference>
<feature type="compositionally biased region" description="Low complexity" evidence="1">
    <location>
        <begin position="199"/>
        <end position="212"/>
    </location>
</feature>
<feature type="compositionally biased region" description="Low complexity" evidence="1">
    <location>
        <begin position="458"/>
        <end position="469"/>
    </location>
</feature>
<reference evidence="2" key="1">
    <citation type="submission" date="2021-02" db="EMBL/GenBank/DDBJ databases">
        <authorList>
            <person name="Nieuwenhuis M."/>
            <person name="Van De Peppel L.J.J."/>
        </authorList>
    </citation>
    <scope>NUCLEOTIDE SEQUENCE</scope>
    <source>
        <strain evidence="2">D49</strain>
    </source>
</reference>
<feature type="compositionally biased region" description="Basic and acidic residues" evidence="1">
    <location>
        <begin position="177"/>
        <end position="188"/>
    </location>
</feature>
<comment type="caution">
    <text evidence="2">The sequence shown here is derived from an EMBL/GenBank/DDBJ whole genome shotgun (WGS) entry which is preliminary data.</text>
</comment>
<gene>
    <name evidence="2" type="ORF">H0H81_002655</name>
</gene>
<feature type="region of interest" description="Disordered" evidence="1">
    <location>
        <begin position="439"/>
        <end position="498"/>
    </location>
</feature>
<feature type="compositionally biased region" description="Pro residues" evidence="1">
    <location>
        <begin position="42"/>
        <end position="60"/>
    </location>
</feature>
<dbReference type="OrthoDB" id="3269480at2759"/>
<organism evidence="2 3">
    <name type="scientific">Sphagnurus paluster</name>
    <dbReference type="NCBI Taxonomy" id="117069"/>
    <lineage>
        <taxon>Eukaryota</taxon>
        <taxon>Fungi</taxon>
        <taxon>Dikarya</taxon>
        <taxon>Basidiomycota</taxon>
        <taxon>Agaricomycotina</taxon>
        <taxon>Agaricomycetes</taxon>
        <taxon>Agaricomycetidae</taxon>
        <taxon>Agaricales</taxon>
        <taxon>Tricholomatineae</taxon>
        <taxon>Lyophyllaceae</taxon>
        <taxon>Sphagnurus</taxon>
    </lineage>
</organism>
<dbReference type="Proteomes" id="UP000717328">
    <property type="component" value="Unassembled WGS sequence"/>
</dbReference>
<dbReference type="PROSITE" id="PS50330">
    <property type="entry name" value="UIM"/>
    <property type="match status" value="1"/>
</dbReference>
<feature type="region of interest" description="Disordered" evidence="1">
    <location>
        <begin position="177"/>
        <end position="221"/>
    </location>
</feature>
<evidence type="ECO:0000313" key="3">
    <source>
        <dbReference type="Proteomes" id="UP000717328"/>
    </source>
</evidence>
<feature type="region of interest" description="Disordered" evidence="1">
    <location>
        <begin position="1"/>
        <end position="90"/>
    </location>
</feature>
<evidence type="ECO:0000313" key="2">
    <source>
        <dbReference type="EMBL" id="KAG5653033.1"/>
    </source>
</evidence>
<dbReference type="AlphaFoldDB" id="A0A9P7GMW9"/>
<name>A0A9P7GMW9_9AGAR</name>